<evidence type="ECO:0000256" key="1">
    <source>
        <dbReference type="ARBA" id="ARBA00005775"/>
    </source>
</evidence>
<feature type="compositionally biased region" description="Basic and acidic residues" evidence="4">
    <location>
        <begin position="440"/>
        <end position="450"/>
    </location>
</feature>
<comment type="similarity">
    <text evidence="1">Belongs to the eukaryotic initiation factor 4G family.</text>
</comment>
<evidence type="ECO:0000256" key="2">
    <source>
        <dbReference type="ARBA" id="ARBA00022540"/>
    </source>
</evidence>
<dbReference type="PANTHER" id="PTHR23253:SF9">
    <property type="entry name" value="EUKARYOTIC TRANSLATION INITIATION FACTOR 4 GAMMA 2"/>
    <property type="match status" value="1"/>
</dbReference>
<dbReference type="EMBL" id="FR823389">
    <property type="protein sequence ID" value="CBZ53184.1"/>
    <property type="molecule type" value="Genomic_DNA"/>
</dbReference>
<feature type="compositionally biased region" description="Basic and acidic residues" evidence="4">
    <location>
        <begin position="360"/>
        <end position="386"/>
    </location>
</feature>
<dbReference type="InterPro" id="IPR003890">
    <property type="entry name" value="MIF4G-like_typ-3"/>
</dbReference>
<gene>
    <name evidence="7" type="ORF">BN1204_029720</name>
    <name evidence="6" type="ORF">NCLIV_029720</name>
</gene>
<feature type="compositionally biased region" description="Low complexity" evidence="4">
    <location>
        <begin position="14"/>
        <end position="35"/>
    </location>
</feature>
<feature type="compositionally biased region" description="Basic and acidic residues" evidence="4">
    <location>
        <begin position="485"/>
        <end position="501"/>
    </location>
</feature>
<accession>F0VHJ0</accession>
<dbReference type="SMART" id="SM00543">
    <property type="entry name" value="MIF4G"/>
    <property type="match status" value="1"/>
</dbReference>
<feature type="region of interest" description="Disordered" evidence="4">
    <location>
        <begin position="184"/>
        <end position="307"/>
    </location>
</feature>
<dbReference type="PANTHER" id="PTHR23253">
    <property type="entry name" value="EUKARYOTIC TRANSLATION INITIATION FACTOR 4 GAMMA"/>
    <property type="match status" value="1"/>
</dbReference>
<dbReference type="EMBL" id="LN714482">
    <property type="protein sequence ID" value="CEL67173.1"/>
    <property type="molecule type" value="Genomic_DNA"/>
</dbReference>
<dbReference type="Pfam" id="PF02854">
    <property type="entry name" value="MIF4G"/>
    <property type="match status" value="1"/>
</dbReference>
<reference evidence="7" key="4">
    <citation type="journal article" date="2015" name="PLoS ONE">
        <title>Comprehensive Evaluation of Toxoplasma gondii VEG and Neospora caninum LIV Genomes with Tachyzoite Stage Transcriptome and Proteome Defines Novel Transcript Features.</title>
        <authorList>
            <person name="Ramaprasad A."/>
            <person name="Mourier T."/>
            <person name="Naeem R."/>
            <person name="Malas T.B."/>
            <person name="Moussa E."/>
            <person name="Panigrahi A."/>
            <person name="Vermont S.J."/>
            <person name="Otto T.D."/>
            <person name="Wastling J."/>
            <person name="Pain A."/>
        </authorList>
    </citation>
    <scope>NUCLEOTIDE SEQUENCE</scope>
    <source>
        <strain evidence="7">Liverpool</strain>
    </source>
</reference>
<feature type="region of interest" description="Disordered" evidence="4">
    <location>
        <begin position="321"/>
        <end position="532"/>
    </location>
</feature>
<dbReference type="InterPro" id="IPR016024">
    <property type="entry name" value="ARM-type_fold"/>
</dbReference>
<dbReference type="GO" id="GO:0003743">
    <property type="term" value="F:translation initiation factor activity"/>
    <property type="evidence" value="ECO:0007669"/>
    <property type="project" value="UniProtKB-KW"/>
</dbReference>
<keyword evidence="2" id="KW-0396">Initiation factor</keyword>
<keyword evidence="8" id="KW-1185">Reference proteome</keyword>
<feature type="compositionally biased region" description="Low complexity" evidence="4">
    <location>
        <begin position="184"/>
        <end position="196"/>
    </location>
</feature>
<keyword evidence="3" id="KW-0648">Protein biosynthesis</keyword>
<organism evidence="6 8">
    <name type="scientific">Neospora caninum (strain Liverpool)</name>
    <dbReference type="NCBI Taxonomy" id="572307"/>
    <lineage>
        <taxon>Eukaryota</taxon>
        <taxon>Sar</taxon>
        <taxon>Alveolata</taxon>
        <taxon>Apicomplexa</taxon>
        <taxon>Conoidasida</taxon>
        <taxon>Coccidia</taxon>
        <taxon>Eucoccidiorida</taxon>
        <taxon>Eimeriorina</taxon>
        <taxon>Sarcocystidae</taxon>
        <taxon>Neospora</taxon>
    </lineage>
</organism>
<evidence type="ECO:0000313" key="8">
    <source>
        <dbReference type="Proteomes" id="UP000007494"/>
    </source>
</evidence>
<dbReference type="OrthoDB" id="514777at2759"/>
<feature type="domain" description="MIF4G" evidence="5">
    <location>
        <begin position="536"/>
        <end position="766"/>
    </location>
</feature>
<dbReference type="GO" id="GO:0003729">
    <property type="term" value="F:mRNA binding"/>
    <property type="evidence" value="ECO:0007669"/>
    <property type="project" value="TreeGrafter"/>
</dbReference>
<dbReference type="SUPFAM" id="SSF48371">
    <property type="entry name" value="ARM repeat"/>
    <property type="match status" value="1"/>
</dbReference>
<dbReference type="Proteomes" id="UP000007494">
    <property type="component" value="Chromosome VIIb"/>
</dbReference>
<dbReference type="GeneID" id="13443450"/>
<dbReference type="eggNOG" id="KOG0401">
    <property type="taxonomic scope" value="Eukaryota"/>
</dbReference>
<feature type="region of interest" description="Disordered" evidence="4">
    <location>
        <begin position="836"/>
        <end position="860"/>
    </location>
</feature>
<protein>
    <submittedName>
        <fullName evidence="7">Eukaryotic translation intiation factor,putative</fullName>
    </submittedName>
    <submittedName>
        <fullName evidence="6">Putative eukaryotic translation intiation factor</fullName>
    </submittedName>
</protein>
<dbReference type="InParanoid" id="F0VHJ0"/>
<dbReference type="VEuPathDB" id="ToxoDB:NCLIV_029720"/>
<evidence type="ECO:0000313" key="7">
    <source>
        <dbReference type="EMBL" id="CEL67173.1"/>
    </source>
</evidence>
<proteinExistence type="inferred from homology"/>
<reference evidence="6" key="2">
    <citation type="submission" date="2011-03" db="EMBL/GenBank/DDBJ databases">
        <title>Comparative genomics and transcriptomics of Neospora caninum and Toxoplasma gondii.</title>
        <authorList>
            <person name="Reid A.J."/>
            <person name="Sohal A."/>
            <person name="Harris D."/>
            <person name="Quail M."/>
            <person name="Sanders M."/>
            <person name="Berriman M."/>
            <person name="Wastling J.M."/>
            <person name="Pain A."/>
        </authorList>
    </citation>
    <scope>NUCLEOTIDE SEQUENCE</scope>
    <source>
        <strain evidence="6">Liverpool</strain>
    </source>
</reference>
<evidence type="ECO:0000256" key="4">
    <source>
        <dbReference type="SAM" id="MobiDB-lite"/>
    </source>
</evidence>
<dbReference type="Gene3D" id="1.25.40.180">
    <property type="match status" value="1"/>
</dbReference>
<feature type="compositionally biased region" description="Gly residues" evidence="4">
    <location>
        <begin position="289"/>
        <end position="299"/>
    </location>
</feature>
<evidence type="ECO:0000313" key="6">
    <source>
        <dbReference type="EMBL" id="CBZ53184.1"/>
    </source>
</evidence>
<feature type="region of interest" description="Disordered" evidence="4">
    <location>
        <begin position="1"/>
        <end position="89"/>
    </location>
</feature>
<dbReference type="GO" id="GO:0016281">
    <property type="term" value="C:eukaryotic translation initiation factor 4F complex"/>
    <property type="evidence" value="ECO:0007669"/>
    <property type="project" value="TreeGrafter"/>
</dbReference>
<feature type="compositionally biased region" description="Basic and acidic residues" evidence="4">
    <location>
        <begin position="224"/>
        <end position="236"/>
    </location>
</feature>
<evidence type="ECO:0000256" key="3">
    <source>
        <dbReference type="ARBA" id="ARBA00022917"/>
    </source>
</evidence>
<evidence type="ECO:0000259" key="5">
    <source>
        <dbReference type="SMART" id="SM00543"/>
    </source>
</evidence>
<sequence length="860" mass="91582">MMSQHHPHASTFNAGAERGPAHGAGAPPRGSAAHSGDLDWDSLGGMRRVTGAPAANSCAPTAGLSLNPPTQETVHAGGAEDLTRGPAAPSPPIMYHHVPASQGMMGANGPHSHANAGPVLHGNVYASPVYNNYYGPAPGSGFVGGVYPGYPGGAAGGHAMHNYPGPGKYGHYNSGMNGSYSGSPASGPGLVGHAPGATGGPGGVSPALHPASPGGERGGKSFVRRGEGRNVNRGRGDANAVFPPPVDGGNAGFANSRNQGAGKRNEGGVYRAGHSRGNTGRRMERGRGEQAGVGAWGSGDEGDNRDAVDEDANAAVTAQNARGLLAPRQGLQSRNASAPTGEERDGFVQASDTSASLLADDGKKRTEQPRVEPRAEQSPPKEARDDGWDDDGFGGGVSMVDINEIRNKHAQLANKAPSAPRAAAPLPSMGEPKTASQPAGKKDEKKENADGGKGVSGPEKKEASRMQLPSFPAVPQSQEGAAVTESKKEEVKKEEAKKEEPAPVAETSGVSALGKPGGGAWRPRSQRQFTREEELDRTVKALLNKLTIEKFDTITEKLARTVEGLKEHKELQLVVNVVMEKAVTEPDWSEMYADLCQVLQWRSVPTEGTDIDNFRKTPFMKALLTKIQAEYEAMPRTLESRLRSLPSGELDPEAVEEMQQLKRTKNRILGVVKLIGELFQRKILGFPIVRDVVVDLVIKNEEPDEHFIECFVQLIATTGYYIDQNPKMKAVLDSWFGRLTELQKKACYSKRLKCIIQDTLDMRKAEWRKKIHKERAKALSDLREQLETEEVLGGSVHAAQYGNIVVVGQRSNLNGAYAGYLKDQQDTFERKIAKLRPATAPTPGGPGAGVSPYGANPVRR</sequence>
<dbReference type="OMA" id="KEASRMQ"/>
<reference evidence="6" key="1">
    <citation type="submission" date="2011-02" db="EMBL/GenBank/DDBJ databases">
        <authorList>
            <person name="Aslett M."/>
        </authorList>
    </citation>
    <scope>NUCLEOTIDE SEQUENCE</scope>
    <source>
        <strain evidence="6">Liverpool</strain>
    </source>
</reference>
<name>F0VHJ0_NEOCL</name>
<dbReference type="AlphaFoldDB" id="F0VHJ0"/>
<reference evidence="8" key="3">
    <citation type="journal article" date="2012" name="PLoS Pathog.">
        <title>Comparative genomics of the apicomplexan parasites Toxoplasma gondii and Neospora caninum: Coccidia differing in host range and transmission strategy.</title>
        <authorList>
            <person name="Reid A.J."/>
            <person name="Vermont S.J."/>
            <person name="Cotton J.A."/>
            <person name="Harris D."/>
            <person name="Hill-Cawthorne G.A."/>
            <person name="Konen-Waisman S."/>
            <person name="Latham S.M."/>
            <person name="Mourier T."/>
            <person name="Norton R."/>
            <person name="Quail M.A."/>
            <person name="Sanders M."/>
            <person name="Shanmugam D."/>
            <person name="Sohal A."/>
            <person name="Wasmuth J.D."/>
            <person name="Brunk B."/>
            <person name="Grigg M.E."/>
            <person name="Howard J.C."/>
            <person name="Parkinson J."/>
            <person name="Roos D.S."/>
            <person name="Trees A.J."/>
            <person name="Berriman M."/>
            <person name="Pain A."/>
            <person name="Wastling J.M."/>
        </authorList>
    </citation>
    <scope>NUCLEOTIDE SEQUENCE [LARGE SCALE GENOMIC DNA]</scope>
    <source>
        <strain evidence="8">Liverpool</strain>
    </source>
</reference>
<feature type="compositionally biased region" description="Low complexity" evidence="4">
    <location>
        <begin position="413"/>
        <end position="427"/>
    </location>
</feature>
<dbReference type="RefSeq" id="XP_003883216.1">
    <property type="nucleotide sequence ID" value="XM_003883167.1"/>
</dbReference>